<keyword evidence="2" id="KW-0808">Transferase</keyword>
<dbReference type="Pfam" id="PF00535">
    <property type="entry name" value="Glycos_transf_2"/>
    <property type="match status" value="1"/>
</dbReference>
<evidence type="ECO:0000313" key="3">
    <source>
        <dbReference type="Proteomes" id="UP000216207"/>
    </source>
</evidence>
<dbReference type="EMBL" id="NPCC01000015">
    <property type="protein sequence ID" value="PAE88429.1"/>
    <property type="molecule type" value="Genomic_DNA"/>
</dbReference>
<dbReference type="GO" id="GO:0016740">
    <property type="term" value="F:transferase activity"/>
    <property type="evidence" value="ECO:0007669"/>
    <property type="project" value="UniProtKB-KW"/>
</dbReference>
<comment type="caution">
    <text evidence="2">The sequence shown here is derived from an EMBL/GenBank/DDBJ whole genome shotgun (WGS) entry which is preliminary data.</text>
</comment>
<dbReference type="CDD" id="cd00761">
    <property type="entry name" value="Glyco_tranf_GTA_type"/>
    <property type="match status" value="1"/>
</dbReference>
<feature type="domain" description="Glycosyltransferase 2-like" evidence="1">
    <location>
        <begin position="4"/>
        <end position="121"/>
    </location>
</feature>
<dbReference type="AlphaFoldDB" id="A0A268NYV1"/>
<evidence type="ECO:0000313" key="2">
    <source>
        <dbReference type="EMBL" id="PAE88429.1"/>
    </source>
</evidence>
<dbReference type="InterPro" id="IPR001173">
    <property type="entry name" value="Glyco_trans_2-like"/>
</dbReference>
<evidence type="ECO:0000259" key="1">
    <source>
        <dbReference type="Pfam" id="PF00535"/>
    </source>
</evidence>
<dbReference type="InterPro" id="IPR029044">
    <property type="entry name" value="Nucleotide-diphossugar_trans"/>
</dbReference>
<organism evidence="2 3">
    <name type="scientific">Shouchella clausii</name>
    <name type="common">Alkalihalobacillus clausii</name>
    <dbReference type="NCBI Taxonomy" id="79880"/>
    <lineage>
        <taxon>Bacteria</taxon>
        <taxon>Bacillati</taxon>
        <taxon>Bacillota</taxon>
        <taxon>Bacilli</taxon>
        <taxon>Bacillales</taxon>
        <taxon>Bacillaceae</taxon>
        <taxon>Shouchella</taxon>
    </lineage>
</organism>
<sequence length="230" mass="26522">MISVITCTNRSDNMQTVFDNYVRQTMKNKELIVILNHNKIDLSVWKEQAKELPRVSVFQVPEHLSVGECKNIAAEKTAYSHIAKFDDDDYYAPLYLESAWSAFEKQREADIVGKSSVYFYFQKSKCLGLFPSLYENQFATQVVDSTLVFKKELLKDVCFPKMKVGSDKKFQKDCAAKGFRIFSTDRYNHAVIRNGNPNFHTWKATDEQLLKKCTNLVYTDDYQALVSSPS</sequence>
<accession>A0A268NYV1</accession>
<dbReference type="RefSeq" id="WP_095326710.1">
    <property type="nucleotide sequence ID" value="NZ_NPCC01000015.1"/>
</dbReference>
<dbReference type="SUPFAM" id="SSF53448">
    <property type="entry name" value="Nucleotide-diphospho-sugar transferases"/>
    <property type="match status" value="1"/>
</dbReference>
<dbReference type="Proteomes" id="UP000216207">
    <property type="component" value="Unassembled WGS sequence"/>
</dbReference>
<reference evidence="2 3" key="1">
    <citation type="submission" date="2017-07" db="EMBL/GenBank/DDBJ databases">
        <title>Isolation and whole genome analysis of endospore-forming bacteria from heroin.</title>
        <authorList>
            <person name="Kalinowski J."/>
            <person name="Ahrens B."/>
            <person name="Al-Dilaimi A."/>
            <person name="Winkler A."/>
            <person name="Wibberg D."/>
            <person name="Schleenbecker U."/>
            <person name="Ruckert C."/>
            <person name="Wolfel R."/>
            <person name="Grass G."/>
        </authorList>
    </citation>
    <scope>NUCLEOTIDE SEQUENCE [LARGE SCALE GENOMIC DNA]</scope>
    <source>
        <strain evidence="2 3">7539</strain>
    </source>
</reference>
<gene>
    <name evidence="2" type="ORF">CHH72_12365</name>
</gene>
<name>A0A268NYV1_SHOCL</name>
<protein>
    <submittedName>
        <fullName evidence="2">Glycosyltransferase</fullName>
    </submittedName>
</protein>
<dbReference type="Gene3D" id="3.90.550.10">
    <property type="entry name" value="Spore Coat Polysaccharide Biosynthesis Protein SpsA, Chain A"/>
    <property type="match status" value="1"/>
</dbReference>
<proteinExistence type="predicted"/>